<evidence type="ECO:0000313" key="1">
    <source>
        <dbReference type="EMBL" id="SVE10674.1"/>
    </source>
</evidence>
<gene>
    <name evidence="1" type="ORF">METZ01_LOCUS463528</name>
</gene>
<accession>A0A383ASL7</accession>
<feature type="non-terminal residue" evidence="1">
    <location>
        <position position="32"/>
    </location>
</feature>
<reference evidence="1" key="1">
    <citation type="submission" date="2018-05" db="EMBL/GenBank/DDBJ databases">
        <authorList>
            <person name="Lanie J.A."/>
            <person name="Ng W.-L."/>
            <person name="Kazmierczak K.M."/>
            <person name="Andrzejewski T.M."/>
            <person name="Davidsen T.M."/>
            <person name="Wayne K.J."/>
            <person name="Tettelin H."/>
            <person name="Glass J.I."/>
            <person name="Rusch D."/>
            <person name="Podicherti R."/>
            <person name="Tsui H.-C.T."/>
            <person name="Winkler M.E."/>
        </authorList>
    </citation>
    <scope>NUCLEOTIDE SEQUENCE</scope>
</reference>
<protein>
    <submittedName>
        <fullName evidence="1">Uncharacterized protein</fullName>
    </submittedName>
</protein>
<proteinExistence type="predicted"/>
<dbReference type="EMBL" id="UINC01194540">
    <property type="protein sequence ID" value="SVE10674.1"/>
    <property type="molecule type" value="Genomic_DNA"/>
</dbReference>
<sequence>MFEGMILLGHQLYLPSNLTTAGTSRVLVIKVS</sequence>
<organism evidence="1">
    <name type="scientific">marine metagenome</name>
    <dbReference type="NCBI Taxonomy" id="408172"/>
    <lineage>
        <taxon>unclassified sequences</taxon>
        <taxon>metagenomes</taxon>
        <taxon>ecological metagenomes</taxon>
    </lineage>
</organism>
<name>A0A383ASL7_9ZZZZ</name>
<dbReference type="AlphaFoldDB" id="A0A383ASL7"/>